<keyword evidence="1" id="KW-0813">Transport</keyword>
<dbReference type="Pfam" id="PF11700">
    <property type="entry name" value="ATG22"/>
    <property type="match status" value="1"/>
</dbReference>
<dbReference type="GO" id="GO:0006914">
    <property type="term" value="P:autophagy"/>
    <property type="evidence" value="ECO:0007669"/>
    <property type="project" value="UniProtKB-KW"/>
</dbReference>
<feature type="transmembrane region" description="Helical" evidence="1">
    <location>
        <begin position="122"/>
        <end position="143"/>
    </location>
</feature>
<evidence type="ECO:0000313" key="3">
    <source>
        <dbReference type="Proteomes" id="UP001337655"/>
    </source>
</evidence>
<dbReference type="GeneID" id="89927112"/>
<comment type="similarity">
    <text evidence="1">Belongs to the ATG22 family.</text>
</comment>
<keyword evidence="3" id="KW-1185">Reference proteome</keyword>
<dbReference type="GO" id="GO:0006865">
    <property type="term" value="P:amino acid transport"/>
    <property type="evidence" value="ECO:0007669"/>
    <property type="project" value="UniProtKB-KW"/>
</dbReference>
<feature type="transmembrane region" description="Helical" evidence="1">
    <location>
        <begin position="155"/>
        <end position="175"/>
    </location>
</feature>
<comment type="subcellular location">
    <subcellularLocation>
        <location evidence="1">Vacuole membrane</location>
        <topology evidence="1">Multi-pass membrane protein</topology>
    </subcellularLocation>
</comment>
<dbReference type="Proteomes" id="UP001337655">
    <property type="component" value="Unassembled WGS sequence"/>
</dbReference>
<dbReference type="EMBL" id="JAVRRT010000008">
    <property type="protein sequence ID" value="KAK5169793.1"/>
    <property type="molecule type" value="Genomic_DNA"/>
</dbReference>
<feature type="transmembrane region" description="Helical" evidence="1">
    <location>
        <begin position="12"/>
        <end position="32"/>
    </location>
</feature>
<comment type="caution">
    <text evidence="2">The sequence shown here is derived from an EMBL/GenBank/DDBJ whole genome shotgun (WGS) entry which is preliminary data.</text>
</comment>
<protein>
    <recommendedName>
        <fullName evidence="1">Autophagy-related protein</fullName>
    </recommendedName>
</protein>
<keyword evidence="1" id="KW-0072">Autophagy</keyword>
<keyword evidence="1" id="KW-0812">Transmembrane</keyword>
<evidence type="ECO:0000313" key="2">
    <source>
        <dbReference type="EMBL" id="KAK5169793.1"/>
    </source>
</evidence>
<proteinExistence type="inferred from homology"/>
<keyword evidence="1" id="KW-1133">Transmembrane helix</keyword>
<dbReference type="InterPro" id="IPR024671">
    <property type="entry name" value="Atg22-like"/>
</dbReference>
<comment type="caution">
    <text evidence="1">Lacks conserved residue(s) required for the propagation of feature annotation.</text>
</comment>
<keyword evidence="1" id="KW-0472">Membrane</keyword>
<reference evidence="2 3" key="1">
    <citation type="submission" date="2023-08" db="EMBL/GenBank/DDBJ databases">
        <title>Black Yeasts Isolated from many extreme environments.</title>
        <authorList>
            <person name="Coleine C."/>
            <person name="Stajich J.E."/>
            <person name="Selbmann L."/>
        </authorList>
    </citation>
    <scope>NUCLEOTIDE SEQUENCE [LARGE SCALE GENOMIC DNA]</scope>
    <source>
        <strain evidence="2 3">CCFEE 5935</strain>
    </source>
</reference>
<name>A0AAV9P9H1_9PEZI</name>
<evidence type="ECO:0000256" key="1">
    <source>
        <dbReference type="RuleBase" id="RU363073"/>
    </source>
</evidence>
<keyword evidence="1" id="KW-0029">Amino-acid transport</keyword>
<comment type="function">
    <text evidence="1">Vacuolar effluxer which mediate the efflux of amino acids resulting from autophagic degradation. The release of autophagic amino acids allows the maintenance of protein synthesis and viability during nitrogen starvation.</text>
</comment>
<gene>
    <name evidence="2" type="ORF">LTR77_005771</name>
</gene>
<accession>A0AAV9P9H1</accession>
<feature type="transmembrane region" description="Helical" evidence="1">
    <location>
        <begin position="74"/>
        <end position="101"/>
    </location>
</feature>
<dbReference type="RefSeq" id="XP_064659139.1">
    <property type="nucleotide sequence ID" value="XM_064803014.1"/>
</dbReference>
<keyword evidence="1" id="KW-0926">Vacuole</keyword>
<sequence length="212" mass="23450">MLSRVQSWWKCDTALHGFVFANFVIGLPFTVFNTYTIYQLQTVGFVLGTDGNGGPCTTFCIVPWAGVDRDLNSIILYLNAIGFGVGGVVTLALSAYSDLWCMLAEPVRRQVSCAYNPPAKKHLLVTISIIAYGACSIPCYWLQNYTLAHFDTLTALWIIFAILTFIIIAVLNMYIPFCMRNSTASEQGDTMAGIPSLPSNLLRANRTVLQKR</sequence>
<organism evidence="2 3">
    <name type="scientific">Saxophila tyrrhenica</name>
    <dbReference type="NCBI Taxonomy" id="1690608"/>
    <lineage>
        <taxon>Eukaryota</taxon>
        <taxon>Fungi</taxon>
        <taxon>Dikarya</taxon>
        <taxon>Ascomycota</taxon>
        <taxon>Pezizomycotina</taxon>
        <taxon>Dothideomycetes</taxon>
        <taxon>Dothideomycetidae</taxon>
        <taxon>Mycosphaerellales</taxon>
        <taxon>Extremaceae</taxon>
        <taxon>Saxophila</taxon>
    </lineage>
</organism>
<dbReference type="GO" id="GO:0005774">
    <property type="term" value="C:vacuolar membrane"/>
    <property type="evidence" value="ECO:0007669"/>
    <property type="project" value="UniProtKB-SubCell"/>
</dbReference>
<dbReference type="AlphaFoldDB" id="A0AAV9P9H1"/>